<evidence type="ECO:0008006" key="3">
    <source>
        <dbReference type="Google" id="ProtNLM"/>
    </source>
</evidence>
<protein>
    <recommendedName>
        <fullName evidence="3">Lipoprotein</fullName>
    </recommendedName>
</protein>
<dbReference type="Proteomes" id="UP000248090">
    <property type="component" value="Unassembled WGS sequence"/>
</dbReference>
<name>A0ABX5LYF8_9GAMM</name>
<sequence length="157" mass="17921">MIAKNDIKDPALAIASSVGNQFEKSYDMSVHEASDFVQAGVKPEQLAMQYKNYDYVLDISTFYWRSAYYRLDPNNYQVMYSANARLIDTNTAKVIFEDRCAHQPEYEDTDNAPSYAELEDGSGLRRSFDLSIKYCIDQIEKNARLIPMDEGKVATAQ</sequence>
<keyword evidence="2" id="KW-1185">Reference proteome</keyword>
<evidence type="ECO:0000313" key="1">
    <source>
        <dbReference type="EMBL" id="PXF30518.1"/>
    </source>
</evidence>
<comment type="caution">
    <text evidence="1">The sequence shown here is derived from an EMBL/GenBank/DDBJ whole genome shotgun (WGS) entry which is preliminary data.</text>
</comment>
<organism evidence="1 2">
    <name type="scientific">Pokkaliibacter plantistimulans</name>
    <dbReference type="NCBI Taxonomy" id="1635171"/>
    <lineage>
        <taxon>Bacteria</taxon>
        <taxon>Pseudomonadati</taxon>
        <taxon>Pseudomonadota</taxon>
        <taxon>Gammaproteobacteria</taxon>
        <taxon>Oceanospirillales</taxon>
        <taxon>Balneatrichaceae</taxon>
        <taxon>Pokkaliibacter</taxon>
    </lineage>
</organism>
<accession>A0ABX5LYF8</accession>
<evidence type="ECO:0000313" key="2">
    <source>
        <dbReference type="Proteomes" id="UP000248090"/>
    </source>
</evidence>
<gene>
    <name evidence="1" type="ORF">WH50_14905</name>
</gene>
<dbReference type="EMBL" id="LAPT01000074">
    <property type="protein sequence ID" value="PXF30518.1"/>
    <property type="molecule type" value="Genomic_DNA"/>
</dbReference>
<reference evidence="1 2" key="1">
    <citation type="submission" date="2015-03" db="EMBL/GenBank/DDBJ databases">
        <authorList>
            <person name="Krishnan R."/>
            <person name="Midha S."/>
            <person name="Patil P.B."/>
            <person name="Rameshkumar N."/>
        </authorList>
    </citation>
    <scope>NUCLEOTIDE SEQUENCE [LARGE SCALE GENOMIC DNA]</scope>
    <source>
        <strain evidence="1 2">L1E11</strain>
    </source>
</reference>
<proteinExistence type="predicted"/>